<sequence length="108" mass="12007">MIVRMAASSCVWLFCVLCFITTSVTWAELRLAEVERNIDLRSHVAREEAILTFLNDGPGAAFSFLLTPEPKLAAHLAFVGWVCDEDESIQILVKISIGIRAKLYHVGT</sequence>
<evidence type="ECO:0000313" key="3">
    <source>
        <dbReference type="Proteomes" id="UP000694388"/>
    </source>
</evidence>
<accession>A0A8C4Q7X6</accession>
<protein>
    <submittedName>
        <fullName evidence="2">Uncharacterized protein</fullName>
    </submittedName>
</protein>
<keyword evidence="1" id="KW-0732">Signal</keyword>
<dbReference type="AlphaFoldDB" id="A0A8C4Q7X6"/>
<organism evidence="2 3">
    <name type="scientific">Eptatretus burgeri</name>
    <name type="common">Inshore hagfish</name>
    <dbReference type="NCBI Taxonomy" id="7764"/>
    <lineage>
        <taxon>Eukaryota</taxon>
        <taxon>Metazoa</taxon>
        <taxon>Chordata</taxon>
        <taxon>Craniata</taxon>
        <taxon>Vertebrata</taxon>
        <taxon>Cyclostomata</taxon>
        <taxon>Myxini</taxon>
        <taxon>Myxiniformes</taxon>
        <taxon>Myxinidae</taxon>
        <taxon>Eptatretinae</taxon>
        <taxon>Eptatretus</taxon>
    </lineage>
</organism>
<evidence type="ECO:0000313" key="2">
    <source>
        <dbReference type="Ensembl" id="ENSEBUP00000011097.1"/>
    </source>
</evidence>
<feature type="chain" id="PRO_5034013423" evidence="1">
    <location>
        <begin position="28"/>
        <end position="108"/>
    </location>
</feature>
<reference evidence="2" key="2">
    <citation type="submission" date="2025-09" db="UniProtKB">
        <authorList>
            <consortium name="Ensembl"/>
        </authorList>
    </citation>
    <scope>IDENTIFICATION</scope>
</reference>
<reference evidence="2" key="1">
    <citation type="submission" date="2025-08" db="UniProtKB">
        <authorList>
            <consortium name="Ensembl"/>
        </authorList>
    </citation>
    <scope>IDENTIFICATION</scope>
</reference>
<proteinExistence type="predicted"/>
<name>A0A8C4Q7X6_EPTBU</name>
<dbReference type="Ensembl" id="ENSEBUT00000011657.1">
    <property type="protein sequence ID" value="ENSEBUP00000011097.1"/>
    <property type="gene ID" value="ENSEBUG00000007132.1"/>
</dbReference>
<feature type="signal peptide" evidence="1">
    <location>
        <begin position="1"/>
        <end position="27"/>
    </location>
</feature>
<dbReference type="Proteomes" id="UP000694388">
    <property type="component" value="Unplaced"/>
</dbReference>
<keyword evidence="3" id="KW-1185">Reference proteome</keyword>
<evidence type="ECO:0000256" key="1">
    <source>
        <dbReference type="SAM" id="SignalP"/>
    </source>
</evidence>